<organism evidence="3 4">
    <name type="scientific">Proteiniborus ethanoligenes</name>
    <dbReference type="NCBI Taxonomy" id="415015"/>
    <lineage>
        <taxon>Bacteria</taxon>
        <taxon>Bacillati</taxon>
        <taxon>Bacillota</taxon>
        <taxon>Clostridia</taxon>
        <taxon>Eubacteriales</taxon>
        <taxon>Proteiniborus</taxon>
    </lineage>
</organism>
<dbReference type="AlphaFoldDB" id="A0A1H3RXZ4"/>
<dbReference type="SUPFAM" id="SSF52540">
    <property type="entry name" value="P-loop containing nucleoside triphosphate hydrolases"/>
    <property type="match status" value="1"/>
</dbReference>
<dbReference type="EMBL" id="FNQE01000033">
    <property type="protein sequence ID" value="SDZ30596.1"/>
    <property type="molecule type" value="Genomic_DNA"/>
</dbReference>
<protein>
    <submittedName>
        <fullName evidence="3">AAA domain-containing protein, putative AbiEii toxin, Type IV TA system</fullName>
    </submittedName>
</protein>
<dbReference type="GO" id="GO:0005524">
    <property type="term" value="F:ATP binding"/>
    <property type="evidence" value="ECO:0007669"/>
    <property type="project" value="InterPro"/>
</dbReference>
<evidence type="ECO:0000313" key="3">
    <source>
        <dbReference type="EMBL" id="SDZ30596.1"/>
    </source>
</evidence>
<sequence>MIKELSISGFRGFGKKQKISFAFPNGQAGSGMSFLVGSNNSGKTTILESLRFFNLDRHSSPSIAERKRNIRTYSRVKIKLIDEKDDVYKIISHEHGGSVTKMQKNDGEEDYFEGLKIFVLQSRRFVEYEFHRNEIGRYDYMRNLQINMHNRASGLNDFSSRLFNMHKKKEEFDPLLKRILGHNLKWTIEQNDNGTYYLKLEINGCIHSSEGLGDGIWSVFTICDALFDSEEGSVIAIDEPELSLHPAYQKRTMDLLKEYASDRQIIISTHSPYFIDWESILNGAELIRTVKGEDGDIEVYNLEDNSKEDIRKFIKDLNQPHTLGFEAKEVFFLEDNIILVEGQEDVIFYPLIAKQLDLEFKGNFFGWGVGGAPKMEYIINILKDLGYKKVSIILDGDKPEDKEKLQGIYPNYNFFIIPADDIRDKKPRDKSNGKIGIVNSGGKIKSEYESQMRNLIEQINKL</sequence>
<dbReference type="Pfam" id="PF20469">
    <property type="entry name" value="OLD-like_TOPRIM"/>
    <property type="match status" value="1"/>
</dbReference>
<dbReference type="RefSeq" id="WP_091732134.1">
    <property type="nucleotide sequence ID" value="NZ_FNQE01000033.1"/>
</dbReference>
<gene>
    <name evidence="3" type="ORF">SAMN05660462_02622</name>
</gene>
<dbReference type="Gene3D" id="3.40.50.300">
    <property type="entry name" value="P-loop containing nucleotide triphosphate hydrolases"/>
    <property type="match status" value="1"/>
</dbReference>
<reference evidence="3 4" key="1">
    <citation type="submission" date="2016-10" db="EMBL/GenBank/DDBJ databases">
        <authorList>
            <person name="de Groot N.N."/>
        </authorList>
    </citation>
    <scope>NUCLEOTIDE SEQUENCE [LARGE SCALE GENOMIC DNA]</scope>
    <source>
        <strain evidence="3 4">DSM 21650</strain>
    </source>
</reference>
<dbReference type="InterPro" id="IPR034139">
    <property type="entry name" value="TOPRIM_OLD"/>
</dbReference>
<evidence type="ECO:0000313" key="4">
    <source>
        <dbReference type="Proteomes" id="UP000198625"/>
    </source>
</evidence>
<dbReference type="InterPro" id="IPR027417">
    <property type="entry name" value="P-loop_NTPase"/>
</dbReference>
<dbReference type="Proteomes" id="UP000198625">
    <property type="component" value="Unassembled WGS sequence"/>
</dbReference>
<evidence type="ECO:0000259" key="1">
    <source>
        <dbReference type="Pfam" id="PF13304"/>
    </source>
</evidence>
<name>A0A1H3RXZ4_9FIRM</name>
<dbReference type="Pfam" id="PF13304">
    <property type="entry name" value="AAA_21"/>
    <property type="match status" value="1"/>
</dbReference>
<proteinExistence type="predicted"/>
<dbReference type="InterPro" id="IPR003959">
    <property type="entry name" value="ATPase_AAA_core"/>
</dbReference>
<evidence type="ECO:0000259" key="2">
    <source>
        <dbReference type="Pfam" id="PF20469"/>
    </source>
</evidence>
<feature type="domain" description="OLD protein-like TOPRIM" evidence="2">
    <location>
        <begin position="332"/>
        <end position="397"/>
    </location>
</feature>
<dbReference type="PANTHER" id="PTHR43581:SF4">
    <property type="entry name" value="ATP_GTP PHOSPHATASE"/>
    <property type="match status" value="1"/>
</dbReference>
<accession>A0A1H3RXZ4</accession>
<dbReference type="GO" id="GO:0016887">
    <property type="term" value="F:ATP hydrolysis activity"/>
    <property type="evidence" value="ECO:0007669"/>
    <property type="project" value="InterPro"/>
</dbReference>
<dbReference type="STRING" id="415015.SAMN05660462_02622"/>
<dbReference type="OrthoDB" id="9784297at2"/>
<keyword evidence="4" id="KW-1185">Reference proteome</keyword>
<feature type="domain" description="ATPase AAA-type core" evidence="1">
    <location>
        <begin position="33"/>
        <end position="276"/>
    </location>
</feature>
<dbReference type="PANTHER" id="PTHR43581">
    <property type="entry name" value="ATP/GTP PHOSPHATASE"/>
    <property type="match status" value="1"/>
</dbReference>
<dbReference type="InterPro" id="IPR051396">
    <property type="entry name" value="Bact_Antivir_Def_Nuclease"/>
</dbReference>